<protein>
    <submittedName>
        <fullName evidence="1">Uncharacterized protein</fullName>
    </submittedName>
</protein>
<dbReference type="Proteomes" id="UP000287651">
    <property type="component" value="Unassembled WGS sequence"/>
</dbReference>
<evidence type="ECO:0000313" key="1">
    <source>
        <dbReference type="EMBL" id="RRT61236.1"/>
    </source>
</evidence>
<gene>
    <name evidence="1" type="ORF">B296_00044372</name>
</gene>
<proteinExistence type="predicted"/>
<comment type="caution">
    <text evidence="1">The sequence shown here is derived from an EMBL/GenBank/DDBJ whole genome shotgun (WGS) entry which is preliminary data.</text>
</comment>
<name>A0A426ZBB1_ENSVE</name>
<dbReference type="EMBL" id="AMZH03007479">
    <property type="protein sequence ID" value="RRT61236.1"/>
    <property type="molecule type" value="Genomic_DNA"/>
</dbReference>
<evidence type="ECO:0000313" key="2">
    <source>
        <dbReference type="Proteomes" id="UP000287651"/>
    </source>
</evidence>
<dbReference type="AlphaFoldDB" id="A0A426ZBB1"/>
<reference evidence="1 2" key="1">
    <citation type="journal article" date="2014" name="Agronomy (Basel)">
        <title>A Draft Genome Sequence for Ensete ventricosum, the Drought-Tolerant Tree Against Hunger.</title>
        <authorList>
            <person name="Harrison J."/>
            <person name="Moore K.A."/>
            <person name="Paszkiewicz K."/>
            <person name="Jones T."/>
            <person name="Grant M."/>
            <person name="Ambacheew D."/>
            <person name="Muzemil S."/>
            <person name="Studholme D.J."/>
        </authorList>
    </citation>
    <scope>NUCLEOTIDE SEQUENCE [LARGE SCALE GENOMIC DNA]</scope>
</reference>
<organism evidence="1 2">
    <name type="scientific">Ensete ventricosum</name>
    <name type="common">Abyssinian banana</name>
    <name type="synonym">Musa ensete</name>
    <dbReference type="NCBI Taxonomy" id="4639"/>
    <lineage>
        <taxon>Eukaryota</taxon>
        <taxon>Viridiplantae</taxon>
        <taxon>Streptophyta</taxon>
        <taxon>Embryophyta</taxon>
        <taxon>Tracheophyta</taxon>
        <taxon>Spermatophyta</taxon>
        <taxon>Magnoliopsida</taxon>
        <taxon>Liliopsida</taxon>
        <taxon>Zingiberales</taxon>
        <taxon>Musaceae</taxon>
        <taxon>Ensete</taxon>
    </lineage>
</organism>
<accession>A0A426ZBB1</accession>
<sequence>WTQVLLSPAQHEAAVDWCMRLVALKREASVETCTDRSGRSRCCLHPHMHVSGRLRRLETATWGDKSVRLQAQSAGDVA</sequence>
<feature type="non-terminal residue" evidence="1">
    <location>
        <position position="1"/>
    </location>
</feature>